<dbReference type="RefSeq" id="WP_013072954.1">
    <property type="nucleotide sequence ID" value="NZ_CAJXAW010000053.1"/>
</dbReference>
<evidence type="ECO:0000259" key="9">
    <source>
        <dbReference type="Pfam" id="PF07715"/>
    </source>
</evidence>
<dbReference type="Gene3D" id="2.170.130.10">
    <property type="entry name" value="TonB-dependent receptor, plug domain"/>
    <property type="match status" value="1"/>
</dbReference>
<organism evidence="10 11">
    <name type="scientific">Zunongwangia profunda</name>
    <dbReference type="NCBI Taxonomy" id="398743"/>
    <lineage>
        <taxon>Bacteria</taxon>
        <taxon>Pseudomonadati</taxon>
        <taxon>Bacteroidota</taxon>
        <taxon>Flavobacteriia</taxon>
        <taxon>Flavobacteriales</taxon>
        <taxon>Flavobacteriaceae</taxon>
        <taxon>Zunongwangia</taxon>
    </lineage>
</organism>
<dbReference type="InterPro" id="IPR008969">
    <property type="entry name" value="CarboxyPept-like_regulatory"/>
</dbReference>
<dbReference type="InterPro" id="IPR023997">
    <property type="entry name" value="TonB-dep_OMP_SusC/RagA_CS"/>
</dbReference>
<dbReference type="SUPFAM" id="SSF49464">
    <property type="entry name" value="Carboxypeptidase regulatory domain-like"/>
    <property type="match status" value="1"/>
</dbReference>
<evidence type="ECO:0000256" key="4">
    <source>
        <dbReference type="ARBA" id="ARBA00022692"/>
    </source>
</evidence>
<keyword evidence="2 7" id="KW-0813">Transport</keyword>
<dbReference type="InterPro" id="IPR039426">
    <property type="entry name" value="TonB-dep_rcpt-like"/>
</dbReference>
<dbReference type="NCBIfam" id="TIGR04057">
    <property type="entry name" value="SusC_RagA_signa"/>
    <property type="match status" value="1"/>
</dbReference>
<name>A0A3D5J0C8_9FLAO</name>
<dbReference type="OMA" id="NWSISTI"/>
<evidence type="ECO:0000256" key="1">
    <source>
        <dbReference type="ARBA" id="ARBA00004571"/>
    </source>
</evidence>
<comment type="similarity">
    <text evidence="7">Belongs to the TonB-dependent receptor family.</text>
</comment>
<dbReference type="InterPro" id="IPR023996">
    <property type="entry name" value="TonB-dep_OMP_SusC/RagA"/>
</dbReference>
<proteinExistence type="inferred from homology"/>
<dbReference type="InterPro" id="IPR036942">
    <property type="entry name" value="Beta-barrel_TonB_sf"/>
</dbReference>
<comment type="subcellular location">
    <subcellularLocation>
        <location evidence="1 7">Cell outer membrane</location>
        <topology evidence="1 7">Multi-pass membrane protein</topology>
    </subcellularLocation>
</comment>
<dbReference type="GO" id="GO:0009279">
    <property type="term" value="C:cell outer membrane"/>
    <property type="evidence" value="ECO:0007669"/>
    <property type="project" value="UniProtKB-SubCell"/>
</dbReference>
<keyword evidence="5 7" id="KW-0472">Membrane</keyword>
<comment type="caution">
    <text evidence="10">The sequence shown here is derived from an EMBL/GenBank/DDBJ whole genome shotgun (WGS) entry which is preliminary data.</text>
</comment>
<dbReference type="SUPFAM" id="SSF56935">
    <property type="entry name" value="Porins"/>
    <property type="match status" value="1"/>
</dbReference>
<evidence type="ECO:0000256" key="8">
    <source>
        <dbReference type="SAM" id="Phobius"/>
    </source>
</evidence>
<evidence type="ECO:0000256" key="2">
    <source>
        <dbReference type="ARBA" id="ARBA00022448"/>
    </source>
</evidence>
<keyword evidence="3 7" id="KW-1134">Transmembrane beta strand</keyword>
<dbReference type="Proteomes" id="UP000264330">
    <property type="component" value="Unassembled WGS sequence"/>
</dbReference>
<dbReference type="PROSITE" id="PS52016">
    <property type="entry name" value="TONB_DEPENDENT_REC_3"/>
    <property type="match status" value="1"/>
</dbReference>
<keyword evidence="8" id="KW-1133">Transmembrane helix</keyword>
<gene>
    <name evidence="10" type="ORF">DGQ38_08675</name>
</gene>
<evidence type="ECO:0000256" key="3">
    <source>
        <dbReference type="ARBA" id="ARBA00022452"/>
    </source>
</evidence>
<dbReference type="EMBL" id="DPMF01000205">
    <property type="protein sequence ID" value="HCV81108.1"/>
    <property type="molecule type" value="Genomic_DNA"/>
</dbReference>
<dbReference type="InterPro" id="IPR037066">
    <property type="entry name" value="Plug_dom_sf"/>
</dbReference>
<dbReference type="AlphaFoldDB" id="A0A3D5J0C8"/>
<dbReference type="NCBIfam" id="TIGR04056">
    <property type="entry name" value="OMP_RagA_SusC"/>
    <property type="match status" value="1"/>
</dbReference>
<evidence type="ECO:0000256" key="6">
    <source>
        <dbReference type="ARBA" id="ARBA00023237"/>
    </source>
</evidence>
<feature type="domain" description="TonB-dependent receptor plug" evidence="9">
    <location>
        <begin position="233"/>
        <end position="354"/>
    </location>
</feature>
<keyword evidence="6 7" id="KW-0998">Cell outer membrane</keyword>
<feature type="transmembrane region" description="Helical" evidence="8">
    <location>
        <begin position="12"/>
        <end position="33"/>
    </location>
</feature>
<accession>A0A3D5J0C8</accession>
<dbReference type="Gene3D" id="2.60.40.1120">
    <property type="entry name" value="Carboxypeptidase-like, regulatory domain"/>
    <property type="match status" value="1"/>
</dbReference>
<sequence length="1120" mass="126385">MKKSLLSKVDWTTIVQILAKIVGVFLLVFSFLASNHAYSKELQNQFITIKAKQISIQDLFDRIEKETDYRFVYSIEDIDIERKVNVNVKDIDIISLLHKVIATENIVFKRIKNQVIIRKNTVAEDQPSFNSNLIQQQKNVRGVVRDEENFLLPGVNVIIKGSSRGTVTNMDGEFTIRTMPSDTLVFSFVGYKEQEIPVGSKAEFEVRMKLGSQLSEVIITSSYGTKVKKENEVSSSFTVDAEQLKSLPQQRVDKLLDGIVPGLQYSPQSQSASSTRSRYSVTIRGEASMSASNEPLWIVDGTRMHTGGKTNMITGLNTSVSPLSYINPQDIKSIKVLKDAAATSIYGADGANGVILITTKSGANGKPFFDVSLRRGQSIINDATRFKVLDGEQYMKLAREAYQNVGNDMRYFPFTDNQINTYSDTDTDWYDTFYDIGSHSVVNVSAGGGGERGTYFISGSYFDEQSTIIGNETQRFSLRSRNTAQITSKMDIDLSLSASYNLNQIFNPGSDYYENLPIISPYNPDGTFRQYYRVIEGSNPDGSPKWVDKRFFNSVAEREQNDNNQKAFAFQGNFKFSYSPIEELQYTGQFGADYQGNTEEIYYSIKNWTGKDTEGNPLGTAYSNQSNFLNWNMIHRLNFNKQLKKHHVSGVIGLEMNSSENNLTGARGTGFVNDHLRRVSLAQDRFGSGNYYERNSLSYLGQVSYSYNDRYNASLSFRRDGNSNFGKNVRWAEFASAGVSWNIHKEEFFESETIDFLKLKASYGTNGNSRIGSQEANGVYSIGDSYYYNGQPGAVMTTAANPNLSWETTYMTNLGIDIMLFDQRVNLSLEGYRNKTVDLLSQLDVSRTTGALKIYRNIGAIENKGIEATLRTQNIRTDKFNWNTTLIASRNENKILELYNEIPKNNGNTRWEEGADINTFYLIRWAGVDPRDGYPLWYDTHGNVTRQYSADNRVKYKSSTPDLYGSLRNTFNYKAFSLSVLASYTIGGYAFSPFGRDVNSDGLNIMDENQSIDQLDRWQQAGDVVSVPKLQWGVSTRSVMNSTRYLFNKTHIRIQNVSLNYILPTNITDQMGAQQFALSLIGDNLGVWTPYDNKNSNSYRNNMSGYPLETMISLGANIQF</sequence>
<protein>
    <submittedName>
        <fullName evidence="10">SusC/RagA family TonB-linked outer membrane protein</fullName>
    </submittedName>
</protein>
<reference evidence="10 11" key="1">
    <citation type="journal article" date="2018" name="Nat. Biotechnol.">
        <title>A standardized bacterial taxonomy based on genome phylogeny substantially revises the tree of life.</title>
        <authorList>
            <person name="Parks D.H."/>
            <person name="Chuvochina M."/>
            <person name="Waite D.W."/>
            <person name="Rinke C."/>
            <person name="Skarshewski A."/>
            <person name="Chaumeil P.A."/>
            <person name="Hugenholtz P."/>
        </authorList>
    </citation>
    <scope>NUCLEOTIDE SEQUENCE [LARGE SCALE GENOMIC DNA]</scope>
    <source>
        <strain evidence="10">UBA9359</strain>
    </source>
</reference>
<evidence type="ECO:0000313" key="11">
    <source>
        <dbReference type="Proteomes" id="UP000264330"/>
    </source>
</evidence>
<dbReference type="InterPro" id="IPR012910">
    <property type="entry name" value="Plug_dom"/>
</dbReference>
<evidence type="ECO:0000313" key="10">
    <source>
        <dbReference type="EMBL" id="HCV81108.1"/>
    </source>
</evidence>
<dbReference type="Pfam" id="PF07715">
    <property type="entry name" value="Plug"/>
    <property type="match status" value="1"/>
</dbReference>
<evidence type="ECO:0000256" key="7">
    <source>
        <dbReference type="PROSITE-ProRule" id="PRU01360"/>
    </source>
</evidence>
<evidence type="ECO:0000256" key="5">
    <source>
        <dbReference type="ARBA" id="ARBA00023136"/>
    </source>
</evidence>
<keyword evidence="4 7" id="KW-0812">Transmembrane</keyword>
<dbReference type="Pfam" id="PF13715">
    <property type="entry name" value="CarbopepD_reg_2"/>
    <property type="match status" value="1"/>
</dbReference>
<dbReference type="Gene3D" id="2.40.170.20">
    <property type="entry name" value="TonB-dependent receptor, beta-barrel domain"/>
    <property type="match status" value="1"/>
</dbReference>